<dbReference type="EMBL" id="LCJW01000055">
    <property type="protein sequence ID" value="KKT84582.1"/>
    <property type="molecule type" value="Genomic_DNA"/>
</dbReference>
<dbReference type="SUPFAM" id="SSF48452">
    <property type="entry name" value="TPR-like"/>
    <property type="match status" value="1"/>
</dbReference>
<name>A0A0G1MUZ1_9BACT</name>
<dbReference type="InterPro" id="IPR011990">
    <property type="entry name" value="TPR-like_helical_dom_sf"/>
</dbReference>
<evidence type="ECO:0000313" key="2">
    <source>
        <dbReference type="Proteomes" id="UP000034797"/>
    </source>
</evidence>
<protein>
    <recommendedName>
        <fullName evidence="3">Tetratricopeptide repeat protein</fullName>
    </recommendedName>
</protein>
<dbReference type="Proteomes" id="UP000034797">
    <property type="component" value="Unassembled WGS sequence"/>
</dbReference>
<evidence type="ECO:0008006" key="3">
    <source>
        <dbReference type="Google" id="ProtNLM"/>
    </source>
</evidence>
<evidence type="ECO:0000313" key="1">
    <source>
        <dbReference type="EMBL" id="KKT84582.1"/>
    </source>
</evidence>
<organism evidence="1 2">
    <name type="scientific">Candidatus Collierbacteria bacterium GW2011_GWA2_44_99</name>
    <dbReference type="NCBI Taxonomy" id="1618380"/>
    <lineage>
        <taxon>Bacteria</taxon>
        <taxon>Candidatus Collieribacteriota</taxon>
    </lineage>
</organism>
<sequence length="173" mass="20170">MIRSENISESNFEELLSATAVLREDVARQDEALADIEVLREFAMEKGMFDEAVQCFLEEALIWQHKYMESGKDEFLKKMEEIVVKASEFIKENRLQPWESRIARFLGRVADYQKKYSVAESYYQEAIDKAPSDPKYAKNQALIYEYIGFKILDEIRLGKVDEGIDEAEGLYEI</sequence>
<dbReference type="Gene3D" id="1.25.40.10">
    <property type="entry name" value="Tetratricopeptide repeat domain"/>
    <property type="match status" value="1"/>
</dbReference>
<accession>A0A0G1MUZ1</accession>
<dbReference type="AlphaFoldDB" id="A0A0G1MUZ1"/>
<reference evidence="1 2" key="1">
    <citation type="journal article" date="2015" name="Nature">
        <title>rRNA introns, odd ribosomes, and small enigmatic genomes across a large radiation of phyla.</title>
        <authorList>
            <person name="Brown C.T."/>
            <person name="Hug L.A."/>
            <person name="Thomas B.C."/>
            <person name="Sharon I."/>
            <person name="Castelle C.J."/>
            <person name="Singh A."/>
            <person name="Wilkins M.J."/>
            <person name="Williams K.H."/>
            <person name="Banfield J.F."/>
        </authorList>
    </citation>
    <scope>NUCLEOTIDE SEQUENCE [LARGE SCALE GENOMIC DNA]</scope>
</reference>
<gene>
    <name evidence="1" type="ORF">UW84_C0055G0004</name>
</gene>
<proteinExistence type="predicted"/>
<comment type="caution">
    <text evidence="1">The sequence shown here is derived from an EMBL/GenBank/DDBJ whole genome shotgun (WGS) entry which is preliminary data.</text>
</comment>